<protein>
    <submittedName>
        <fullName evidence="2">Primase, C-terminal 2</fullName>
    </submittedName>
</protein>
<dbReference type="InterPro" id="IPR014819">
    <property type="entry name" value="PriCT_2"/>
</dbReference>
<evidence type="ECO:0000259" key="1">
    <source>
        <dbReference type="Pfam" id="PF08707"/>
    </source>
</evidence>
<evidence type="ECO:0000313" key="2">
    <source>
        <dbReference type="EMBL" id="CAB4166009.1"/>
    </source>
</evidence>
<gene>
    <name evidence="2" type="ORF">UFOVP841_17</name>
</gene>
<reference evidence="2" key="1">
    <citation type="submission" date="2020-04" db="EMBL/GenBank/DDBJ databases">
        <authorList>
            <person name="Chiriac C."/>
            <person name="Salcher M."/>
            <person name="Ghai R."/>
            <person name="Kavagutti S V."/>
        </authorList>
    </citation>
    <scope>NUCLEOTIDE SEQUENCE</scope>
</reference>
<name>A0A6J5P2G2_9CAUD</name>
<dbReference type="GO" id="GO:0016817">
    <property type="term" value="F:hydrolase activity, acting on acid anhydrides"/>
    <property type="evidence" value="ECO:0007669"/>
    <property type="project" value="InterPro"/>
</dbReference>
<dbReference type="EMBL" id="LR796784">
    <property type="protein sequence ID" value="CAB4166009.1"/>
    <property type="molecule type" value="Genomic_DNA"/>
</dbReference>
<feature type="domain" description="Primase C-terminal 2" evidence="1">
    <location>
        <begin position="213"/>
        <end position="282"/>
    </location>
</feature>
<proteinExistence type="predicted"/>
<dbReference type="Pfam" id="PF08707">
    <property type="entry name" value="PriCT_2"/>
    <property type="match status" value="1"/>
</dbReference>
<accession>A0A6J5P2G2</accession>
<organism evidence="2">
    <name type="scientific">uncultured Caudovirales phage</name>
    <dbReference type="NCBI Taxonomy" id="2100421"/>
    <lineage>
        <taxon>Viruses</taxon>
        <taxon>Duplodnaviria</taxon>
        <taxon>Heunggongvirae</taxon>
        <taxon>Uroviricota</taxon>
        <taxon>Caudoviricetes</taxon>
        <taxon>Peduoviridae</taxon>
        <taxon>Maltschvirus</taxon>
        <taxon>Maltschvirus maltsch</taxon>
    </lineage>
</organism>
<sequence>MKLSVNPKLIGKPTRHTAQDHRVVYMCGSNRINLGYGWQNIEAAWPDVFELITVDGYATSAELSSDRRAEETFVSRELIMVDVDSGMSIVELLNNDFYNEHAAGFYTTPSHTDEAHRFRIMFRLATPITDATRLQKLNKMLLRVFTQADAACKDATRIFYGTPGCVVKEQRDVTLSDSTVDAMISVYNDLEAAEMAQHSTVAHAPLNDWQRQRIVDLLKTSFVGSYPVWRNIGWGLKRGGFTLADYQYVTAGMMNQKTPADAAQVWRSGSADGQVTMGTVIHFLKQRHGDDCLQQTEQDQLDTLYNSMESKLDMIRKKMKQWQLEA</sequence>